<keyword evidence="7 11" id="KW-0863">Zinc-finger</keyword>
<comment type="catalytic activity">
    <reaction evidence="1">
        <text>S-ubiquitinyl-[E2 ubiquitin-conjugating enzyme]-L-cysteine + [acceptor protein]-L-lysine = [E2 ubiquitin-conjugating enzyme]-L-cysteine + N(6)-ubiquitinyl-[acceptor protein]-L-lysine.</text>
        <dbReference type="EC" id="2.3.2.27"/>
    </reaction>
</comment>
<evidence type="ECO:0000256" key="9">
    <source>
        <dbReference type="ARBA" id="ARBA00022833"/>
    </source>
</evidence>
<keyword evidence="5" id="KW-0479">Metal-binding</keyword>
<dbReference type="PANTHER" id="PTHR23328">
    <property type="entry name" value="RING-TYPE DOMAIN-CONTAINING PROTEIN"/>
    <property type="match status" value="1"/>
</dbReference>
<comment type="subcellular location">
    <subcellularLocation>
        <location evidence="2">Nucleus</location>
    </subcellularLocation>
</comment>
<evidence type="ECO:0000256" key="6">
    <source>
        <dbReference type="ARBA" id="ARBA00022763"/>
    </source>
</evidence>
<evidence type="ECO:0000256" key="5">
    <source>
        <dbReference type="ARBA" id="ARBA00022723"/>
    </source>
</evidence>
<dbReference type="InterPro" id="IPR001841">
    <property type="entry name" value="Znf_RING"/>
</dbReference>
<evidence type="ECO:0000313" key="15">
    <source>
        <dbReference type="EMBL" id="KAK7480901.1"/>
    </source>
</evidence>
<evidence type="ECO:0000256" key="12">
    <source>
        <dbReference type="SAM" id="Coils"/>
    </source>
</evidence>
<dbReference type="GO" id="GO:0061630">
    <property type="term" value="F:ubiquitin protein ligase activity"/>
    <property type="evidence" value="ECO:0007669"/>
    <property type="project" value="UniProtKB-EC"/>
</dbReference>
<dbReference type="GO" id="GO:0008270">
    <property type="term" value="F:zinc ion binding"/>
    <property type="evidence" value="ECO:0007669"/>
    <property type="project" value="UniProtKB-KW"/>
</dbReference>
<feature type="region of interest" description="Disordered" evidence="13">
    <location>
        <begin position="302"/>
        <end position="347"/>
    </location>
</feature>
<evidence type="ECO:0000256" key="11">
    <source>
        <dbReference type="PROSITE-ProRule" id="PRU00175"/>
    </source>
</evidence>
<dbReference type="EC" id="2.3.2.27" evidence="3"/>
<dbReference type="EMBL" id="JACVVK020000272">
    <property type="protein sequence ID" value="KAK7480901.1"/>
    <property type="molecule type" value="Genomic_DNA"/>
</dbReference>
<keyword evidence="10" id="KW-0539">Nucleus</keyword>
<dbReference type="AlphaFoldDB" id="A0ABD0K1Z0"/>
<evidence type="ECO:0000313" key="16">
    <source>
        <dbReference type="Proteomes" id="UP001519460"/>
    </source>
</evidence>
<keyword evidence="4" id="KW-0808">Transferase</keyword>
<keyword evidence="6" id="KW-0227">DNA damage</keyword>
<dbReference type="SUPFAM" id="SSF57850">
    <property type="entry name" value="RING/U-box"/>
    <property type="match status" value="1"/>
</dbReference>
<reference evidence="15 16" key="1">
    <citation type="journal article" date="2023" name="Sci. Data">
        <title>Genome assembly of the Korean intertidal mud-creeper Batillaria attramentaria.</title>
        <authorList>
            <person name="Patra A.K."/>
            <person name="Ho P.T."/>
            <person name="Jun S."/>
            <person name="Lee S.J."/>
            <person name="Kim Y."/>
            <person name="Won Y.J."/>
        </authorList>
    </citation>
    <scope>NUCLEOTIDE SEQUENCE [LARGE SCALE GENOMIC DNA]</scope>
    <source>
        <strain evidence="15">Wonlab-2016</strain>
    </source>
</reference>
<dbReference type="Proteomes" id="UP001519460">
    <property type="component" value="Unassembled WGS sequence"/>
</dbReference>
<evidence type="ECO:0000256" key="2">
    <source>
        <dbReference type="ARBA" id="ARBA00004123"/>
    </source>
</evidence>
<evidence type="ECO:0000256" key="3">
    <source>
        <dbReference type="ARBA" id="ARBA00012483"/>
    </source>
</evidence>
<comment type="caution">
    <text evidence="15">The sequence shown here is derived from an EMBL/GenBank/DDBJ whole genome shotgun (WGS) entry which is preliminary data.</text>
</comment>
<dbReference type="PROSITE" id="PS00518">
    <property type="entry name" value="ZF_RING_1"/>
    <property type="match status" value="1"/>
</dbReference>
<dbReference type="GO" id="GO:0006974">
    <property type="term" value="P:DNA damage response"/>
    <property type="evidence" value="ECO:0007669"/>
    <property type="project" value="UniProtKB-KW"/>
</dbReference>
<dbReference type="InterPro" id="IPR017907">
    <property type="entry name" value="Znf_RING_CS"/>
</dbReference>
<dbReference type="InterPro" id="IPR051657">
    <property type="entry name" value="RNF168/RNF169_E3_ubiq-ligase"/>
</dbReference>
<dbReference type="SMART" id="SM00184">
    <property type="entry name" value="RING"/>
    <property type="match status" value="1"/>
</dbReference>
<protein>
    <recommendedName>
        <fullName evidence="3">RING-type E3 ubiquitin transferase</fullName>
        <ecNumber evidence="3">2.3.2.27</ecNumber>
    </recommendedName>
</protein>
<feature type="compositionally biased region" description="Polar residues" evidence="13">
    <location>
        <begin position="305"/>
        <end position="330"/>
    </location>
</feature>
<feature type="domain" description="RING-type" evidence="14">
    <location>
        <begin position="14"/>
        <end position="54"/>
    </location>
</feature>
<dbReference type="Gene3D" id="3.30.40.10">
    <property type="entry name" value="Zinc/RING finger domain, C3HC4 (zinc finger)"/>
    <property type="match status" value="1"/>
</dbReference>
<evidence type="ECO:0000256" key="4">
    <source>
        <dbReference type="ARBA" id="ARBA00022679"/>
    </source>
</evidence>
<evidence type="ECO:0000256" key="1">
    <source>
        <dbReference type="ARBA" id="ARBA00000900"/>
    </source>
</evidence>
<evidence type="ECO:0000256" key="8">
    <source>
        <dbReference type="ARBA" id="ARBA00022786"/>
    </source>
</evidence>
<gene>
    <name evidence="15" type="ORF">BaRGS_00027902</name>
</gene>
<keyword evidence="12" id="KW-0175">Coiled coil</keyword>
<keyword evidence="8" id="KW-0833">Ubl conjugation pathway</keyword>
<evidence type="ECO:0000259" key="14">
    <source>
        <dbReference type="PROSITE" id="PS50089"/>
    </source>
</evidence>
<accession>A0ABD0K1Z0</accession>
<proteinExistence type="predicted"/>
<feature type="coiled-coil region" evidence="12">
    <location>
        <begin position="349"/>
        <end position="383"/>
    </location>
</feature>
<dbReference type="GO" id="GO:0005634">
    <property type="term" value="C:nucleus"/>
    <property type="evidence" value="ECO:0007669"/>
    <property type="project" value="UniProtKB-SubCell"/>
</dbReference>
<sequence>MASSDPEPSDFLTCLHCGALCLGPTVLPCGHLLCRKCVRQMAEEQASSPACPFCGQLVPRGQHSIREFLDVLGVDFVLEELVNHHLAQQDSIPCVACPDKIASKACLDCGEMCCQSCSNSHSKMRATKEHIQHDLLCVEMDEPEGDVCGEDTDSGTPQYNQSQLLFENLHQLKEKAAILNSAQAIVTDLVMKVQKLNKRLSGDLRMLDFYNTRLSRPDIGVKCDVDALRPRLQRMLSECFVPDPAALDQMSNLMAGKTESGDGACDAYHCVKKQLGVEEIDFHPHGESQCPIQLLLQPDQRGISPKQTESKSTQSDPLPSASPSDVQPTESSDDANQESGQKLTLQFRLWEMEDERALLQEKLEEAETNNQQLTEQHDQLCQQVT</sequence>
<organism evidence="15 16">
    <name type="scientific">Batillaria attramentaria</name>
    <dbReference type="NCBI Taxonomy" id="370345"/>
    <lineage>
        <taxon>Eukaryota</taxon>
        <taxon>Metazoa</taxon>
        <taxon>Spiralia</taxon>
        <taxon>Lophotrochozoa</taxon>
        <taxon>Mollusca</taxon>
        <taxon>Gastropoda</taxon>
        <taxon>Caenogastropoda</taxon>
        <taxon>Sorbeoconcha</taxon>
        <taxon>Cerithioidea</taxon>
        <taxon>Batillariidae</taxon>
        <taxon>Batillaria</taxon>
    </lineage>
</organism>
<name>A0ABD0K1Z0_9CAEN</name>
<dbReference type="InterPro" id="IPR013083">
    <property type="entry name" value="Znf_RING/FYVE/PHD"/>
</dbReference>
<evidence type="ECO:0000256" key="10">
    <source>
        <dbReference type="ARBA" id="ARBA00023242"/>
    </source>
</evidence>
<keyword evidence="16" id="KW-1185">Reference proteome</keyword>
<keyword evidence="9" id="KW-0862">Zinc</keyword>
<evidence type="ECO:0000256" key="13">
    <source>
        <dbReference type="SAM" id="MobiDB-lite"/>
    </source>
</evidence>
<evidence type="ECO:0000256" key="7">
    <source>
        <dbReference type="ARBA" id="ARBA00022771"/>
    </source>
</evidence>
<dbReference type="PROSITE" id="PS50089">
    <property type="entry name" value="ZF_RING_2"/>
    <property type="match status" value="1"/>
</dbReference>
<dbReference type="PANTHER" id="PTHR23328:SF0">
    <property type="entry name" value="RING-TYPE DOMAIN-CONTAINING PROTEIN"/>
    <property type="match status" value="1"/>
</dbReference>